<keyword evidence="4" id="KW-1185">Reference proteome</keyword>
<dbReference type="EMBL" id="CP023004">
    <property type="protein sequence ID" value="AWI10042.1"/>
    <property type="molecule type" value="Genomic_DNA"/>
</dbReference>
<feature type="signal peptide" evidence="2">
    <location>
        <begin position="1"/>
        <end position="32"/>
    </location>
</feature>
<evidence type="ECO:0000256" key="1">
    <source>
        <dbReference type="SAM" id="MobiDB-lite"/>
    </source>
</evidence>
<sequence length="214" mass="23097">MNPKPFGSPRVTTACILAICALVFTPNLPAQADAPAAGEIFSAESFTLGYGSETENIIPLDALRSIKVNIELRDGVYYPATGPVATAPCAVGQTFPDGKFSEAALLKVFQSIAEYYNTRGIYGVFVVVNRDDIDPQTREDYRPAGRKDLRLTIWVSRVSEMRTIAKGSRIPAASAIDNPAHKLISKYSPSSPTRTQQNPIPRSGKNVSTTTSST</sequence>
<protein>
    <submittedName>
        <fullName evidence="3">Uncharacterized protein</fullName>
    </submittedName>
</protein>
<feature type="region of interest" description="Disordered" evidence="1">
    <location>
        <begin position="181"/>
        <end position="214"/>
    </location>
</feature>
<keyword evidence="2" id="KW-0732">Signal</keyword>
<name>A0A2U8E690_9BACT</name>
<evidence type="ECO:0000313" key="3">
    <source>
        <dbReference type="EMBL" id="AWI10042.1"/>
    </source>
</evidence>
<dbReference type="KEGG" id="elut:CKA38_12960"/>
<proteinExistence type="predicted"/>
<evidence type="ECO:0000256" key="2">
    <source>
        <dbReference type="SAM" id="SignalP"/>
    </source>
</evidence>
<dbReference type="AlphaFoldDB" id="A0A2U8E690"/>
<dbReference type="RefSeq" id="WP_108825857.1">
    <property type="nucleotide sequence ID" value="NZ_CP023004.1"/>
</dbReference>
<dbReference type="Proteomes" id="UP000244896">
    <property type="component" value="Chromosome"/>
</dbReference>
<accession>A0A2U8E690</accession>
<reference evidence="3 4" key="1">
    <citation type="journal article" date="2018" name="Syst. Appl. Microbiol.">
        <title>Ereboglobus luteus gen. nov. sp. nov. from cockroach guts, and new insights into the oxygen relationship of the genera Opitutus and Didymococcus (Verrucomicrobia: Opitutaceae).</title>
        <authorList>
            <person name="Tegtmeier D."/>
            <person name="Belitz A."/>
            <person name="Radek R."/>
            <person name="Heimerl T."/>
            <person name="Brune A."/>
        </authorList>
    </citation>
    <scope>NUCLEOTIDE SEQUENCE [LARGE SCALE GENOMIC DNA]</scope>
    <source>
        <strain evidence="3 4">Ho45</strain>
    </source>
</reference>
<gene>
    <name evidence="3" type="ORF">CKA38_12960</name>
</gene>
<feature type="compositionally biased region" description="Polar residues" evidence="1">
    <location>
        <begin position="187"/>
        <end position="214"/>
    </location>
</feature>
<organism evidence="3 4">
    <name type="scientific">Ereboglobus luteus</name>
    <dbReference type="NCBI Taxonomy" id="1796921"/>
    <lineage>
        <taxon>Bacteria</taxon>
        <taxon>Pseudomonadati</taxon>
        <taxon>Verrucomicrobiota</taxon>
        <taxon>Opitutia</taxon>
        <taxon>Opitutales</taxon>
        <taxon>Opitutaceae</taxon>
        <taxon>Ereboglobus</taxon>
    </lineage>
</organism>
<evidence type="ECO:0000313" key="4">
    <source>
        <dbReference type="Proteomes" id="UP000244896"/>
    </source>
</evidence>
<feature type="chain" id="PRO_5015917729" evidence="2">
    <location>
        <begin position="33"/>
        <end position="214"/>
    </location>
</feature>